<feature type="compositionally biased region" description="Gly residues" evidence="1">
    <location>
        <begin position="62"/>
        <end position="73"/>
    </location>
</feature>
<evidence type="ECO:0000313" key="3">
    <source>
        <dbReference type="Proteomes" id="UP000008225"/>
    </source>
</evidence>
<feature type="region of interest" description="Disordered" evidence="1">
    <location>
        <begin position="51"/>
        <end position="79"/>
    </location>
</feature>
<reference evidence="2" key="2">
    <citation type="submission" date="2025-08" db="UniProtKB">
        <authorList>
            <consortium name="Ensembl"/>
        </authorList>
    </citation>
    <scope>IDENTIFICATION</scope>
</reference>
<dbReference type="GeneTree" id="ENSGT00390000015785"/>
<reference evidence="2 3" key="1">
    <citation type="submission" date="2009-03" db="EMBL/GenBank/DDBJ databases">
        <authorList>
            <person name="Warren W."/>
            <person name="Ye L."/>
            <person name="Minx P."/>
            <person name="Worley K."/>
            <person name="Gibbs R."/>
            <person name="Wilson R.K."/>
        </authorList>
    </citation>
    <scope>NUCLEOTIDE SEQUENCE [LARGE SCALE GENOMIC DNA]</scope>
</reference>
<evidence type="ECO:0000256" key="1">
    <source>
        <dbReference type="SAM" id="MobiDB-lite"/>
    </source>
</evidence>
<protein>
    <submittedName>
        <fullName evidence="2">Host cell factor C1 regulator 1</fullName>
    </submittedName>
</protein>
<gene>
    <name evidence="2" type="primary">HCFC1R1</name>
</gene>
<evidence type="ECO:0000313" key="2">
    <source>
        <dbReference type="Ensembl" id="ENSCJAP00000092940.1"/>
    </source>
</evidence>
<dbReference type="PANTHER" id="PTHR16246:SF2">
    <property type="entry name" value="HOST CELL FACTOR C1 REGULATOR 1"/>
    <property type="match status" value="1"/>
</dbReference>
<dbReference type="PANTHER" id="PTHR16246">
    <property type="entry name" value="HOST CELL FACTOR C1 REGULATOR 1"/>
    <property type="match status" value="1"/>
</dbReference>
<reference evidence="2" key="3">
    <citation type="submission" date="2025-09" db="UniProtKB">
        <authorList>
            <consortium name="Ensembl"/>
        </authorList>
    </citation>
    <scope>IDENTIFICATION</scope>
</reference>
<sequence>MAQKRGDKHHLRQEWAWGSWLMLQAQAGRSLGRGQEGGVHQALFFSQLPSPRSCAPEHQAAPGGGAVSLGGREGLPTRSLSPLVPNTLSPVSVSQPPSLSSLPREPLRKQFLSEENMATHFSQLSLHNDHPYCSPPMTFPPALPPLRSSCSELLLWRYPGSLIPEALRLLRLGDIPSPSYPSTPAGDIMEL</sequence>
<dbReference type="Pfam" id="PF15226">
    <property type="entry name" value="HPIP"/>
    <property type="match status" value="1"/>
</dbReference>
<dbReference type="GO" id="GO:0005654">
    <property type="term" value="C:nucleoplasm"/>
    <property type="evidence" value="ECO:0007669"/>
    <property type="project" value="Ensembl"/>
</dbReference>
<accession>A0A8I3WZY4</accession>
<dbReference type="InterPro" id="IPR029195">
    <property type="entry name" value="HCFC1R1"/>
</dbReference>
<organism evidence="2 3">
    <name type="scientific">Callithrix jacchus</name>
    <name type="common">White-tufted-ear marmoset</name>
    <name type="synonym">Simia Jacchus</name>
    <dbReference type="NCBI Taxonomy" id="9483"/>
    <lineage>
        <taxon>Eukaryota</taxon>
        <taxon>Metazoa</taxon>
        <taxon>Chordata</taxon>
        <taxon>Craniata</taxon>
        <taxon>Vertebrata</taxon>
        <taxon>Euteleostomi</taxon>
        <taxon>Mammalia</taxon>
        <taxon>Eutheria</taxon>
        <taxon>Euarchontoglires</taxon>
        <taxon>Primates</taxon>
        <taxon>Haplorrhini</taxon>
        <taxon>Platyrrhini</taxon>
        <taxon>Cebidae</taxon>
        <taxon>Callitrichinae</taxon>
        <taxon>Callithrix</taxon>
        <taxon>Callithrix</taxon>
    </lineage>
</organism>
<keyword evidence="3" id="KW-1185">Reference proteome</keyword>
<name>A0A8I3WZY4_CALJA</name>
<proteinExistence type="predicted"/>
<dbReference type="Proteomes" id="UP000008225">
    <property type="component" value="Chromosome 12"/>
</dbReference>
<dbReference type="Ensembl" id="ENSCJAT00000132681.1">
    <property type="protein sequence ID" value="ENSCJAP00000092940.1"/>
    <property type="gene ID" value="ENSCJAG00000015444.5"/>
</dbReference>
<dbReference type="AlphaFoldDB" id="A0A8I3WZY4"/>